<organism evidence="1 2">
    <name type="scientific">Hevea brasiliensis</name>
    <name type="common">Para rubber tree</name>
    <name type="synonym">Siphonia brasiliensis</name>
    <dbReference type="NCBI Taxonomy" id="3981"/>
    <lineage>
        <taxon>Eukaryota</taxon>
        <taxon>Viridiplantae</taxon>
        <taxon>Streptophyta</taxon>
        <taxon>Embryophyta</taxon>
        <taxon>Tracheophyta</taxon>
        <taxon>Spermatophyta</taxon>
        <taxon>Magnoliopsida</taxon>
        <taxon>eudicotyledons</taxon>
        <taxon>Gunneridae</taxon>
        <taxon>Pentapetalae</taxon>
        <taxon>rosids</taxon>
        <taxon>fabids</taxon>
        <taxon>Malpighiales</taxon>
        <taxon>Euphorbiaceae</taxon>
        <taxon>Crotonoideae</taxon>
        <taxon>Micrandreae</taxon>
        <taxon>Hevea</taxon>
    </lineage>
</organism>
<name>A0A6A6KPZ9_HEVBR</name>
<evidence type="ECO:0000313" key="1">
    <source>
        <dbReference type="EMBL" id="KAF2290123.1"/>
    </source>
</evidence>
<dbReference type="EMBL" id="JAAGAX010000015">
    <property type="protein sequence ID" value="KAF2290123.1"/>
    <property type="molecule type" value="Genomic_DNA"/>
</dbReference>
<dbReference type="Proteomes" id="UP000467840">
    <property type="component" value="Chromosome 2"/>
</dbReference>
<gene>
    <name evidence="1" type="ORF">GH714_002774</name>
</gene>
<reference evidence="1 2" key="1">
    <citation type="journal article" date="2020" name="Mol. Plant">
        <title>The Chromosome-Based Rubber Tree Genome Provides New Insights into Spurge Genome Evolution and Rubber Biosynthesis.</title>
        <authorList>
            <person name="Liu J."/>
            <person name="Shi C."/>
            <person name="Shi C.C."/>
            <person name="Li W."/>
            <person name="Zhang Q.J."/>
            <person name="Zhang Y."/>
            <person name="Li K."/>
            <person name="Lu H.F."/>
            <person name="Shi C."/>
            <person name="Zhu S.T."/>
            <person name="Xiao Z.Y."/>
            <person name="Nan H."/>
            <person name="Yue Y."/>
            <person name="Zhu X.G."/>
            <person name="Wu Y."/>
            <person name="Hong X.N."/>
            <person name="Fan G.Y."/>
            <person name="Tong Y."/>
            <person name="Zhang D."/>
            <person name="Mao C.L."/>
            <person name="Liu Y.L."/>
            <person name="Hao S.J."/>
            <person name="Liu W.Q."/>
            <person name="Lv M.Q."/>
            <person name="Zhang H.B."/>
            <person name="Liu Y."/>
            <person name="Hu-Tang G.R."/>
            <person name="Wang J.P."/>
            <person name="Wang J.H."/>
            <person name="Sun Y.H."/>
            <person name="Ni S.B."/>
            <person name="Chen W.B."/>
            <person name="Zhang X.C."/>
            <person name="Jiao Y.N."/>
            <person name="Eichler E.E."/>
            <person name="Li G.H."/>
            <person name="Liu X."/>
            <person name="Gao L.Z."/>
        </authorList>
    </citation>
    <scope>NUCLEOTIDE SEQUENCE [LARGE SCALE GENOMIC DNA]</scope>
    <source>
        <strain evidence="2">cv. GT1</strain>
        <tissue evidence="1">Leaf</tissue>
    </source>
</reference>
<proteinExistence type="predicted"/>
<dbReference type="AlphaFoldDB" id="A0A6A6KPZ9"/>
<sequence length="271" mass="29606">MSVTLRDVAALNGLPIHGEALPALAIDMASTQPTGNFGTSFINFISLNARKDDIIDEEHVLFLWGLIRKFIFCPSLSTPSLELLPIAKALADGIPLNLSEMLLGHLYSSLGSLIRDNATSGYVQAIPYLPILLPGGLAFAERMRWISADDIRHTTNEIQRALKHFFAHDMPAGALSLELSTFEKAKLTVTPFGVKIHMPQSFAKVTIPPQRYLRITWHPPLELCSLSETIDITGCDSLEYTTQGPSDISVVKPPIAPTSSDFGLSQARITV</sequence>
<evidence type="ECO:0000313" key="2">
    <source>
        <dbReference type="Proteomes" id="UP000467840"/>
    </source>
</evidence>
<keyword evidence="2" id="KW-1185">Reference proteome</keyword>
<comment type="caution">
    <text evidence="1">The sequence shown here is derived from an EMBL/GenBank/DDBJ whole genome shotgun (WGS) entry which is preliminary data.</text>
</comment>
<protein>
    <submittedName>
        <fullName evidence="1">Uncharacterized protein</fullName>
    </submittedName>
</protein>
<accession>A0A6A6KPZ9</accession>